<name>A0ABW1DDI9_9DEIO</name>
<protein>
    <submittedName>
        <fullName evidence="1">Uncharacterized protein</fullName>
    </submittedName>
</protein>
<comment type="caution">
    <text evidence="1">The sequence shown here is derived from an EMBL/GenBank/DDBJ whole genome shotgun (WGS) entry which is preliminary data.</text>
</comment>
<gene>
    <name evidence="1" type="ORF">ACFPQ6_00070</name>
</gene>
<dbReference type="Proteomes" id="UP001595979">
    <property type="component" value="Unassembled WGS sequence"/>
</dbReference>
<dbReference type="RefSeq" id="WP_380044930.1">
    <property type="nucleotide sequence ID" value="NZ_JBHSOH010000001.1"/>
</dbReference>
<proteinExistence type="predicted"/>
<evidence type="ECO:0000313" key="1">
    <source>
        <dbReference type="EMBL" id="MFC5846691.1"/>
    </source>
</evidence>
<accession>A0ABW1DDI9</accession>
<dbReference type="EMBL" id="JBHSOH010000001">
    <property type="protein sequence ID" value="MFC5846691.1"/>
    <property type="molecule type" value="Genomic_DNA"/>
</dbReference>
<sequence>MPRLRAGRLRRRPGELLGEVALMGVRTYATPSGRPPLELSARAVRYVAETHPAPEAGAWVRLDAGAGVCHWTPDTLSTACGLPVLSLLGEPELEVLDAHSPPCCPACARASEGGS</sequence>
<organism evidence="1 2">
    <name type="scientific">Deinococcus petrolearius</name>
    <dbReference type="NCBI Taxonomy" id="1751295"/>
    <lineage>
        <taxon>Bacteria</taxon>
        <taxon>Thermotogati</taxon>
        <taxon>Deinococcota</taxon>
        <taxon>Deinococci</taxon>
        <taxon>Deinococcales</taxon>
        <taxon>Deinococcaceae</taxon>
        <taxon>Deinococcus</taxon>
    </lineage>
</organism>
<reference evidence="2" key="1">
    <citation type="journal article" date="2019" name="Int. J. Syst. Evol. Microbiol.">
        <title>The Global Catalogue of Microorganisms (GCM) 10K type strain sequencing project: providing services to taxonomists for standard genome sequencing and annotation.</title>
        <authorList>
            <consortium name="The Broad Institute Genomics Platform"/>
            <consortium name="The Broad Institute Genome Sequencing Center for Infectious Disease"/>
            <person name="Wu L."/>
            <person name="Ma J."/>
        </authorList>
    </citation>
    <scope>NUCLEOTIDE SEQUENCE [LARGE SCALE GENOMIC DNA]</scope>
    <source>
        <strain evidence="2">CGMCC 1.15053</strain>
    </source>
</reference>
<keyword evidence="2" id="KW-1185">Reference proteome</keyword>
<evidence type="ECO:0000313" key="2">
    <source>
        <dbReference type="Proteomes" id="UP001595979"/>
    </source>
</evidence>